<protein>
    <submittedName>
        <fullName evidence="2">Uncharacterized protein</fullName>
    </submittedName>
</protein>
<proteinExistence type="predicted"/>
<dbReference type="OrthoDB" id="2985022at2759"/>
<name>A0A4Q9M7L5_9APHY</name>
<evidence type="ECO:0000256" key="1">
    <source>
        <dbReference type="SAM" id="SignalP"/>
    </source>
</evidence>
<gene>
    <name evidence="2" type="ORF">BD311DRAFT_732059</name>
</gene>
<sequence>MLFSVKSAPFVFVVLVLASGAKTTPLAAELSAPSDEPAAYVVSHEQMMHWIATTDAELTFAGTAINPLTPLAEPSTTVTYCVNRVDDVCGGPCTVYTGAAVCLSTPNVVCLSATNNIGFCTGSDCQGTCGEWFACNTSLNFGFCATPGTASILMPD</sequence>
<keyword evidence="1" id="KW-0732">Signal</keyword>
<feature type="signal peptide" evidence="1">
    <location>
        <begin position="1"/>
        <end position="23"/>
    </location>
</feature>
<reference evidence="2" key="1">
    <citation type="submission" date="2019-01" db="EMBL/GenBank/DDBJ databases">
        <title>Draft genome sequences of three monokaryotic isolates of the white-rot basidiomycete fungus Dichomitus squalens.</title>
        <authorList>
            <consortium name="DOE Joint Genome Institute"/>
            <person name="Lopez S.C."/>
            <person name="Andreopoulos B."/>
            <person name="Pangilinan J."/>
            <person name="Lipzen A."/>
            <person name="Riley R."/>
            <person name="Ahrendt S."/>
            <person name="Ng V."/>
            <person name="Barry K."/>
            <person name="Daum C."/>
            <person name="Grigoriev I.V."/>
            <person name="Hilden K.S."/>
            <person name="Makela M.R."/>
            <person name="de Vries R.P."/>
        </authorList>
    </citation>
    <scope>NUCLEOTIDE SEQUENCE [LARGE SCALE GENOMIC DNA]</scope>
    <source>
        <strain evidence="2">OM18370.1</strain>
    </source>
</reference>
<organism evidence="2">
    <name type="scientific">Dichomitus squalens</name>
    <dbReference type="NCBI Taxonomy" id="114155"/>
    <lineage>
        <taxon>Eukaryota</taxon>
        <taxon>Fungi</taxon>
        <taxon>Dikarya</taxon>
        <taxon>Basidiomycota</taxon>
        <taxon>Agaricomycotina</taxon>
        <taxon>Agaricomycetes</taxon>
        <taxon>Polyporales</taxon>
        <taxon>Polyporaceae</taxon>
        <taxon>Dichomitus</taxon>
    </lineage>
</organism>
<evidence type="ECO:0000313" key="2">
    <source>
        <dbReference type="EMBL" id="TBU23030.1"/>
    </source>
</evidence>
<accession>A0A4Q9M7L5</accession>
<dbReference type="AlphaFoldDB" id="A0A4Q9M7L5"/>
<dbReference type="Proteomes" id="UP000292957">
    <property type="component" value="Unassembled WGS sequence"/>
</dbReference>
<dbReference type="EMBL" id="ML143518">
    <property type="protein sequence ID" value="TBU23030.1"/>
    <property type="molecule type" value="Genomic_DNA"/>
</dbReference>
<feature type="chain" id="PRO_5020955317" evidence="1">
    <location>
        <begin position="24"/>
        <end position="156"/>
    </location>
</feature>